<dbReference type="OrthoDB" id="686198at2759"/>
<dbReference type="Proteomes" id="UP000187203">
    <property type="component" value="Unassembled WGS sequence"/>
</dbReference>
<keyword evidence="4" id="KW-1185">Reference proteome</keyword>
<evidence type="ECO:0000313" key="3">
    <source>
        <dbReference type="EMBL" id="OMO77223.1"/>
    </source>
</evidence>
<evidence type="ECO:0000313" key="4">
    <source>
        <dbReference type="Proteomes" id="UP000187203"/>
    </source>
</evidence>
<name>A0A1R3I3S3_9ROSI</name>
<accession>A0A1R3I3S3</accession>
<proteinExistence type="predicted"/>
<feature type="compositionally biased region" description="Polar residues" evidence="1">
    <location>
        <begin position="157"/>
        <end position="166"/>
    </location>
</feature>
<evidence type="ECO:0000256" key="1">
    <source>
        <dbReference type="SAM" id="MobiDB-lite"/>
    </source>
</evidence>
<feature type="domain" description="Myb/SANT-like" evidence="2">
    <location>
        <begin position="31"/>
        <end position="123"/>
    </location>
</feature>
<sequence length="328" mass="37395">MENEGENVNLIESGGEDNEVQVVSKDDSKIWSIEKEKILIKLMEEEVKKGNRPTTTFNKEAWKTIRIELSKKAKFNYTEVQLRNKFNQLRSRHTNFSKLLKETGIGYVAATGQVTATEDTWQRLYGVHKMAKKFRKNGCPLFDKLCVIYGDTTASGFNARPSTRSSSDSEENVGNQPMHEGDRNHVLSDEDDDFGDVGNISQGHVRPNYVPPNRRIAKKAKSSNALTSLLNSYNENTKRKIDVWEKLIESSSISRTSNQDVTSEAVSESRSPRRKFLKESLEALDALDGIEGAVYAKAVEKFQDDELWREIFLQLPNNRKKDWVLNLK</sequence>
<dbReference type="PANTHER" id="PTHR47584:SF14">
    <property type="entry name" value="L10-INTERACTING MYB DOMAIN-CONTAINING PROTEIN-LIKE"/>
    <property type="match status" value="1"/>
</dbReference>
<dbReference type="Pfam" id="PF12776">
    <property type="entry name" value="Myb_DNA-bind_3"/>
    <property type="match status" value="1"/>
</dbReference>
<dbReference type="PANTHER" id="PTHR47584">
    <property type="match status" value="1"/>
</dbReference>
<organism evidence="3 4">
    <name type="scientific">Corchorus olitorius</name>
    <dbReference type="NCBI Taxonomy" id="93759"/>
    <lineage>
        <taxon>Eukaryota</taxon>
        <taxon>Viridiplantae</taxon>
        <taxon>Streptophyta</taxon>
        <taxon>Embryophyta</taxon>
        <taxon>Tracheophyta</taxon>
        <taxon>Spermatophyta</taxon>
        <taxon>Magnoliopsida</taxon>
        <taxon>eudicotyledons</taxon>
        <taxon>Gunneridae</taxon>
        <taxon>Pentapetalae</taxon>
        <taxon>rosids</taxon>
        <taxon>malvids</taxon>
        <taxon>Malvales</taxon>
        <taxon>Malvaceae</taxon>
        <taxon>Grewioideae</taxon>
        <taxon>Apeibeae</taxon>
        <taxon>Corchorus</taxon>
    </lineage>
</organism>
<evidence type="ECO:0000259" key="2">
    <source>
        <dbReference type="Pfam" id="PF12776"/>
    </source>
</evidence>
<comment type="caution">
    <text evidence="3">The sequence shown here is derived from an EMBL/GenBank/DDBJ whole genome shotgun (WGS) entry which is preliminary data.</text>
</comment>
<protein>
    <recommendedName>
        <fullName evidence="2">Myb/SANT-like domain-containing protein</fullName>
    </recommendedName>
</protein>
<dbReference type="STRING" id="93759.A0A1R3I3S3"/>
<dbReference type="InterPro" id="IPR024752">
    <property type="entry name" value="Myb/SANT-like_dom"/>
</dbReference>
<gene>
    <name evidence="3" type="ORF">COLO4_25265</name>
</gene>
<feature type="region of interest" description="Disordered" evidence="1">
    <location>
        <begin position="157"/>
        <end position="186"/>
    </location>
</feature>
<dbReference type="AlphaFoldDB" id="A0A1R3I3S3"/>
<dbReference type="EMBL" id="AWUE01018984">
    <property type="protein sequence ID" value="OMO77223.1"/>
    <property type="molecule type" value="Genomic_DNA"/>
</dbReference>
<reference evidence="4" key="1">
    <citation type="submission" date="2013-09" db="EMBL/GenBank/DDBJ databases">
        <title>Corchorus olitorius genome sequencing.</title>
        <authorList>
            <person name="Alam M."/>
            <person name="Haque M.S."/>
            <person name="Islam M.S."/>
            <person name="Emdad E.M."/>
            <person name="Islam M.M."/>
            <person name="Ahmed B."/>
            <person name="Halim A."/>
            <person name="Hossen Q.M.M."/>
            <person name="Hossain M.Z."/>
            <person name="Ahmed R."/>
            <person name="Khan M.M."/>
            <person name="Islam R."/>
            <person name="Rashid M.M."/>
            <person name="Khan S.A."/>
            <person name="Rahman M.S."/>
            <person name="Alam M."/>
            <person name="Yahiya A.S."/>
            <person name="Khan M.S."/>
            <person name="Azam M.S."/>
            <person name="Haque T."/>
            <person name="Lashkar M.Z.H."/>
            <person name="Akhand A.I."/>
            <person name="Morshed G."/>
            <person name="Roy S."/>
            <person name="Uddin K.S."/>
            <person name="Rabeya T."/>
            <person name="Hossain A.S."/>
            <person name="Chowdhury A."/>
            <person name="Snigdha A.R."/>
            <person name="Mortoza M.S."/>
            <person name="Matin S.A."/>
            <person name="Hoque S.M.E."/>
            <person name="Islam M.K."/>
            <person name="Roy D.K."/>
            <person name="Haider R."/>
            <person name="Moosa M.M."/>
            <person name="Elias S.M."/>
            <person name="Hasan A.M."/>
            <person name="Jahan S."/>
            <person name="Shafiuddin M."/>
            <person name="Mahmood N."/>
            <person name="Shommy N.S."/>
        </authorList>
    </citation>
    <scope>NUCLEOTIDE SEQUENCE [LARGE SCALE GENOMIC DNA]</scope>
    <source>
        <strain evidence="4">cv. O-4</strain>
    </source>
</reference>
<dbReference type="InterPro" id="IPR045026">
    <property type="entry name" value="LIMYB"/>
</dbReference>